<dbReference type="Proteomes" id="UP001367508">
    <property type="component" value="Unassembled WGS sequence"/>
</dbReference>
<gene>
    <name evidence="2" type="ORF">VNO77_02756</name>
</gene>
<sequence length="345" mass="38487">MFPGSINSCIYFADLFFVQVSPTTIFSSPPSWFLYNELNSTLGLEGTNNPTYHWKTPGQVVSPVSDFSLLLQLTLFHHIFAAIPMFGPILAWDTKTNLSLIVAFNISCCAFYPMFGMVWMQLTLSVFVPTWIAALGSDCLVRLCSCIVVYYSLFLAQAVDQANSFQTFSVLSSTSDLAAHHSVHLLIIGCFLLIHLLLFWSASFQLSFSMFSPAIFLMPHFAVLSLQHCGAMQKRISNFPKSHFRETLQPSYMLNYIISDEDPSIYPANENFALHPPIDSVMHVPLLLPVLAPASFQFSIFQSACMKLLPAVFGYGSGLTKLAETSMAIIDPSIAIRQIGVWWWG</sequence>
<evidence type="ECO:0000313" key="3">
    <source>
        <dbReference type="Proteomes" id="UP001367508"/>
    </source>
</evidence>
<comment type="caution">
    <text evidence="2">The sequence shown here is derived from an EMBL/GenBank/DDBJ whole genome shotgun (WGS) entry which is preliminary data.</text>
</comment>
<evidence type="ECO:0000256" key="1">
    <source>
        <dbReference type="SAM" id="Phobius"/>
    </source>
</evidence>
<feature type="transmembrane region" description="Helical" evidence="1">
    <location>
        <begin position="131"/>
        <end position="156"/>
    </location>
</feature>
<dbReference type="AlphaFoldDB" id="A0AAN9MU76"/>
<feature type="transmembrane region" description="Helical" evidence="1">
    <location>
        <begin position="206"/>
        <end position="226"/>
    </location>
</feature>
<accession>A0AAN9MU76</accession>
<keyword evidence="1" id="KW-1133">Transmembrane helix</keyword>
<feature type="transmembrane region" description="Helical" evidence="1">
    <location>
        <begin position="69"/>
        <end position="91"/>
    </location>
</feature>
<protein>
    <submittedName>
        <fullName evidence="2">Uncharacterized protein</fullName>
    </submittedName>
</protein>
<keyword evidence="1" id="KW-0812">Transmembrane</keyword>
<dbReference type="EMBL" id="JAYMYQ010000001">
    <property type="protein sequence ID" value="KAK7360747.1"/>
    <property type="molecule type" value="Genomic_DNA"/>
</dbReference>
<organism evidence="2 3">
    <name type="scientific">Canavalia gladiata</name>
    <name type="common">Sword bean</name>
    <name type="synonym">Dolichos gladiatus</name>
    <dbReference type="NCBI Taxonomy" id="3824"/>
    <lineage>
        <taxon>Eukaryota</taxon>
        <taxon>Viridiplantae</taxon>
        <taxon>Streptophyta</taxon>
        <taxon>Embryophyta</taxon>
        <taxon>Tracheophyta</taxon>
        <taxon>Spermatophyta</taxon>
        <taxon>Magnoliopsida</taxon>
        <taxon>eudicotyledons</taxon>
        <taxon>Gunneridae</taxon>
        <taxon>Pentapetalae</taxon>
        <taxon>rosids</taxon>
        <taxon>fabids</taxon>
        <taxon>Fabales</taxon>
        <taxon>Fabaceae</taxon>
        <taxon>Papilionoideae</taxon>
        <taxon>50 kb inversion clade</taxon>
        <taxon>NPAAA clade</taxon>
        <taxon>indigoferoid/millettioid clade</taxon>
        <taxon>Phaseoleae</taxon>
        <taxon>Canavalia</taxon>
    </lineage>
</organism>
<feature type="transmembrane region" description="Helical" evidence="1">
    <location>
        <begin position="177"/>
        <end position="200"/>
    </location>
</feature>
<keyword evidence="3" id="KW-1185">Reference proteome</keyword>
<name>A0AAN9MU76_CANGL</name>
<evidence type="ECO:0000313" key="2">
    <source>
        <dbReference type="EMBL" id="KAK7360747.1"/>
    </source>
</evidence>
<reference evidence="2 3" key="1">
    <citation type="submission" date="2024-01" db="EMBL/GenBank/DDBJ databases">
        <title>The genomes of 5 underutilized Papilionoideae crops provide insights into root nodulation and disease resistanc.</title>
        <authorList>
            <person name="Jiang F."/>
        </authorList>
    </citation>
    <scope>NUCLEOTIDE SEQUENCE [LARGE SCALE GENOMIC DNA]</scope>
    <source>
        <strain evidence="2">LVBAO_FW01</strain>
        <tissue evidence="2">Leaves</tissue>
    </source>
</reference>
<proteinExistence type="predicted"/>
<feature type="transmembrane region" description="Helical" evidence="1">
    <location>
        <begin position="98"/>
        <end position="119"/>
    </location>
</feature>
<keyword evidence="1" id="KW-0472">Membrane</keyword>